<evidence type="ECO:0000256" key="1">
    <source>
        <dbReference type="SAM" id="Phobius"/>
    </source>
</evidence>
<proteinExistence type="predicted"/>
<evidence type="ECO:0000313" key="2">
    <source>
        <dbReference type="EMBL" id="MFC4376352.1"/>
    </source>
</evidence>
<organism evidence="2 3">
    <name type="scientific">Nocardia halotolerans</name>
    <dbReference type="NCBI Taxonomy" id="1755878"/>
    <lineage>
        <taxon>Bacteria</taxon>
        <taxon>Bacillati</taxon>
        <taxon>Actinomycetota</taxon>
        <taxon>Actinomycetes</taxon>
        <taxon>Mycobacteriales</taxon>
        <taxon>Nocardiaceae</taxon>
        <taxon>Nocardia</taxon>
    </lineage>
</organism>
<keyword evidence="1" id="KW-1133">Transmembrane helix</keyword>
<reference evidence="3" key="1">
    <citation type="journal article" date="2019" name="Int. J. Syst. Evol. Microbiol.">
        <title>The Global Catalogue of Microorganisms (GCM) 10K type strain sequencing project: providing services to taxonomists for standard genome sequencing and annotation.</title>
        <authorList>
            <consortium name="The Broad Institute Genomics Platform"/>
            <consortium name="The Broad Institute Genome Sequencing Center for Infectious Disease"/>
            <person name="Wu L."/>
            <person name="Ma J."/>
        </authorList>
    </citation>
    <scope>NUCLEOTIDE SEQUENCE [LARGE SCALE GENOMIC DNA]</scope>
    <source>
        <strain evidence="3">IBRC-M 10490</strain>
    </source>
</reference>
<protein>
    <submittedName>
        <fullName evidence="2">Uncharacterized protein</fullName>
    </submittedName>
</protein>
<keyword evidence="1" id="KW-0472">Membrane</keyword>
<dbReference type="EMBL" id="JBHSDL010000025">
    <property type="protein sequence ID" value="MFC4376352.1"/>
    <property type="molecule type" value="Genomic_DNA"/>
</dbReference>
<comment type="caution">
    <text evidence="2">The sequence shown here is derived from an EMBL/GenBank/DDBJ whole genome shotgun (WGS) entry which is preliminary data.</text>
</comment>
<evidence type="ECO:0000313" key="3">
    <source>
        <dbReference type="Proteomes" id="UP001595844"/>
    </source>
</evidence>
<keyword evidence="1" id="KW-0812">Transmembrane</keyword>
<dbReference type="Proteomes" id="UP001595844">
    <property type="component" value="Unassembled WGS sequence"/>
</dbReference>
<keyword evidence="3" id="KW-1185">Reference proteome</keyword>
<accession>A0ABV8VN82</accession>
<feature type="transmembrane region" description="Helical" evidence="1">
    <location>
        <begin position="116"/>
        <end position="135"/>
    </location>
</feature>
<dbReference type="RefSeq" id="WP_378564938.1">
    <property type="nucleotide sequence ID" value="NZ_JBHSDL010000025.1"/>
</dbReference>
<name>A0ABV8VN82_9NOCA</name>
<gene>
    <name evidence="2" type="ORF">ACFO5K_19835</name>
</gene>
<sequence length="152" mass="16144">MEHIGYEETVTQAERASAERRVLAAIGIARIVWGVTTAFGSARVHRVGGVEYPGPDGGVWIKAFGVRDVILGAGALHSDETVRRATLKAGIAMDLFDAGAVLFAARQGMPRRAARIGVLMAGGTAVFATAGPRLLRLIENQRSDRIQPPIAK</sequence>